<comment type="similarity">
    <text evidence="1">Belongs to the helicase family. RecQ subfamily.</text>
</comment>
<evidence type="ECO:0000256" key="9">
    <source>
        <dbReference type="SAM" id="MobiDB-lite"/>
    </source>
</evidence>
<dbReference type="Proteomes" id="UP000324748">
    <property type="component" value="Unassembled WGS sequence"/>
</dbReference>
<evidence type="ECO:0000256" key="7">
    <source>
        <dbReference type="ARBA" id="ARBA00034808"/>
    </source>
</evidence>
<feature type="domain" description="Helicase ATP-binding" evidence="10">
    <location>
        <begin position="52"/>
        <end position="243"/>
    </location>
</feature>
<dbReference type="Pfam" id="PF00270">
    <property type="entry name" value="DEAD"/>
    <property type="match status" value="1"/>
</dbReference>
<evidence type="ECO:0000313" key="12">
    <source>
        <dbReference type="EMBL" id="KAA1120240.1"/>
    </source>
</evidence>
<feature type="coiled-coil region" evidence="8">
    <location>
        <begin position="792"/>
        <end position="843"/>
    </location>
</feature>
<evidence type="ECO:0000256" key="6">
    <source>
        <dbReference type="ARBA" id="ARBA00034617"/>
    </source>
</evidence>
<dbReference type="InterPro" id="IPR027417">
    <property type="entry name" value="P-loop_NTPase"/>
</dbReference>
<dbReference type="InterPro" id="IPR011545">
    <property type="entry name" value="DEAD/DEAH_box_helicase_dom"/>
</dbReference>
<dbReference type="GO" id="GO:0003677">
    <property type="term" value="F:DNA binding"/>
    <property type="evidence" value="ECO:0007669"/>
    <property type="project" value="UniProtKB-KW"/>
</dbReference>
<evidence type="ECO:0000313" key="13">
    <source>
        <dbReference type="Proteomes" id="UP000324748"/>
    </source>
</evidence>
<evidence type="ECO:0000259" key="10">
    <source>
        <dbReference type="PROSITE" id="PS51192"/>
    </source>
</evidence>
<feature type="region of interest" description="Disordered" evidence="9">
    <location>
        <begin position="740"/>
        <end position="767"/>
    </location>
</feature>
<sequence length="878" mass="98173">MVMLDEIPVKPKANRLPEDLVNMDATDLSKHIISWSIQLYHDQPKPLQVEAVTSLVEGKHTFVRAGTGFGKTRIAEMFIGLFDKKVVVLVLVPLDSLGDDQVREKELVNITAINLNKMSLNRATVRKIQRGDFSFVYLSPEVFLNSSLFTEMFFSDEFQDVLALIVVDEGHMIYLWGLVSSKHSKNLIIFARLEDQAVFRPAYGHIGTRLMATNNVPILLLSATCRPEAVAAITASLMLNPSELNMIDGELTRPEIRFIRVYMDSTLSSCDDLLRIFAPHTRTPADRAVPMIIYSGTRNRTFRVMQVVNEGRHTPRHEYDPQDPFIRRYHSVTGDKEKQRAIQDFGNSKVPVISATMALGLGQNLKRVRCVVHMGRGDPAAIVQMVGRCGRDGNVGLGLLFMERSRKNGKNDVGDFGESTYQDDDARMDALAVTPCCLRIALTVDNKVGYIPMSDRDPNFLLEKSEEERKGFAICKCSNCAPNDATQLLEVIQQMDVDNFDTMLSNPHSFAKDPTIATLTRKRKKQVPKGSCRHPQDLANDLTRHLVDSFEDFYLNLLGPKAEFPPSCFFGLKQAQAITDHFDQIRLGDKDDIDLLEVVIGGQCFPGQVVFLNEAISNWTKGEYYLEHQRTMAALDVFIEEEGLRVRNTMAAELATLKAAMEANRQAVKQAKANAQAAEKRQAAEARAAARLLVATNQAQEKALLAEERRAEARWVAEQKKATRLLARRNKLAADMAPTLPSHVGTTAEPGKLLGMDTNSGRTKGGSRIDKIEEQQRLVEARGKRRDEAAEANRLDLEEKQLARDARRARADADCAEDEAGAVEAKKRRLQGILDKKQVAEANRARTAQKYLAKSIRKSQTTATMQEVRGQLERGDNV</sequence>
<keyword evidence="3" id="KW-0067">ATP-binding</keyword>
<comment type="catalytic activity">
    <reaction evidence="6">
        <text>Couples ATP hydrolysis with the unwinding of duplex DNA by translocating in the 3'-5' direction.</text>
        <dbReference type="EC" id="5.6.2.4"/>
    </reaction>
</comment>
<evidence type="ECO:0000256" key="8">
    <source>
        <dbReference type="SAM" id="Coils"/>
    </source>
</evidence>
<dbReference type="GO" id="GO:0043138">
    <property type="term" value="F:3'-5' DNA helicase activity"/>
    <property type="evidence" value="ECO:0007669"/>
    <property type="project" value="UniProtKB-EC"/>
</dbReference>
<keyword evidence="5" id="KW-0413">Isomerase</keyword>
<keyword evidence="8" id="KW-0175">Coiled coil</keyword>
<dbReference type="GO" id="GO:0005524">
    <property type="term" value="F:ATP binding"/>
    <property type="evidence" value="ECO:0007669"/>
    <property type="project" value="UniProtKB-KW"/>
</dbReference>
<dbReference type="Gene3D" id="3.40.50.300">
    <property type="entry name" value="P-loop containing nucleotide triphosphate hydrolases"/>
    <property type="match status" value="2"/>
</dbReference>
<gene>
    <name evidence="12" type="ORF">PGT21_037300</name>
</gene>
<feature type="coiled-coil region" evidence="8">
    <location>
        <begin position="654"/>
        <end position="688"/>
    </location>
</feature>
<dbReference type="PANTHER" id="PTHR13710">
    <property type="entry name" value="DNA HELICASE RECQ FAMILY MEMBER"/>
    <property type="match status" value="1"/>
</dbReference>
<name>A0A5B0R463_PUCGR</name>
<dbReference type="InterPro" id="IPR001650">
    <property type="entry name" value="Helicase_C-like"/>
</dbReference>
<evidence type="ECO:0000259" key="11">
    <source>
        <dbReference type="PROSITE" id="PS51194"/>
    </source>
</evidence>
<keyword evidence="2" id="KW-0547">Nucleotide-binding</keyword>
<evidence type="ECO:0000256" key="1">
    <source>
        <dbReference type="ARBA" id="ARBA00005446"/>
    </source>
</evidence>
<dbReference type="SUPFAM" id="SSF52540">
    <property type="entry name" value="P-loop containing nucleoside triphosphate hydrolases"/>
    <property type="match status" value="1"/>
</dbReference>
<reference evidence="12 13" key="1">
    <citation type="submission" date="2019-05" db="EMBL/GenBank/DDBJ databases">
        <title>Emergence of the Ug99 lineage of the wheat stem rust pathogen through somatic hybridization.</title>
        <authorList>
            <person name="Li F."/>
            <person name="Upadhyaya N.M."/>
            <person name="Sperschneider J."/>
            <person name="Matny O."/>
            <person name="Nguyen-Phuc H."/>
            <person name="Mago R."/>
            <person name="Raley C."/>
            <person name="Miller M.E."/>
            <person name="Silverstein K.A.T."/>
            <person name="Henningsen E."/>
            <person name="Hirsch C.D."/>
            <person name="Visser B."/>
            <person name="Pretorius Z.A."/>
            <person name="Steffenson B.J."/>
            <person name="Schwessinger B."/>
            <person name="Dodds P.N."/>
            <person name="Figueroa M."/>
        </authorList>
    </citation>
    <scope>NUCLEOTIDE SEQUENCE [LARGE SCALE GENOMIC DNA]</scope>
    <source>
        <strain evidence="12">21-0</strain>
    </source>
</reference>
<dbReference type="EC" id="5.6.2.4" evidence="7"/>
<dbReference type="EMBL" id="VSWC01000001">
    <property type="protein sequence ID" value="KAA1120240.1"/>
    <property type="molecule type" value="Genomic_DNA"/>
</dbReference>
<proteinExistence type="inferred from homology"/>
<evidence type="ECO:0000256" key="2">
    <source>
        <dbReference type="ARBA" id="ARBA00022741"/>
    </source>
</evidence>
<dbReference type="SMART" id="SM00487">
    <property type="entry name" value="DEXDc"/>
    <property type="match status" value="1"/>
</dbReference>
<dbReference type="InterPro" id="IPR014001">
    <property type="entry name" value="Helicase_ATP-bd"/>
</dbReference>
<dbReference type="SMART" id="SM00490">
    <property type="entry name" value="HELICc"/>
    <property type="match status" value="1"/>
</dbReference>
<dbReference type="PROSITE" id="PS51192">
    <property type="entry name" value="HELICASE_ATP_BIND_1"/>
    <property type="match status" value="1"/>
</dbReference>
<evidence type="ECO:0000256" key="5">
    <source>
        <dbReference type="ARBA" id="ARBA00023235"/>
    </source>
</evidence>
<comment type="caution">
    <text evidence="12">The sequence shown here is derived from an EMBL/GenBank/DDBJ whole genome shotgun (WGS) entry which is preliminary data.</text>
</comment>
<dbReference type="AlphaFoldDB" id="A0A5B0R463"/>
<dbReference type="Pfam" id="PF00271">
    <property type="entry name" value="Helicase_C"/>
    <property type="match status" value="1"/>
</dbReference>
<dbReference type="GO" id="GO:0000724">
    <property type="term" value="P:double-strand break repair via homologous recombination"/>
    <property type="evidence" value="ECO:0007669"/>
    <property type="project" value="TreeGrafter"/>
</dbReference>
<dbReference type="GO" id="GO:0005694">
    <property type="term" value="C:chromosome"/>
    <property type="evidence" value="ECO:0007669"/>
    <property type="project" value="TreeGrafter"/>
</dbReference>
<keyword evidence="4" id="KW-0238">DNA-binding</keyword>
<dbReference type="OrthoDB" id="10261556at2759"/>
<dbReference type="GO" id="GO:0005737">
    <property type="term" value="C:cytoplasm"/>
    <property type="evidence" value="ECO:0007669"/>
    <property type="project" value="TreeGrafter"/>
</dbReference>
<organism evidence="12 13">
    <name type="scientific">Puccinia graminis f. sp. tritici</name>
    <dbReference type="NCBI Taxonomy" id="56615"/>
    <lineage>
        <taxon>Eukaryota</taxon>
        <taxon>Fungi</taxon>
        <taxon>Dikarya</taxon>
        <taxon>Basidiomycota</taxon>
        <taxon>Pucciniomycotina</taxon>
        <taxon>Pucciniomycetes</taxon>
        <taxon>Pucciniales</taxon>
        <taxon>Pucciniaceae</taxon>
        <taxon>Puccinia</taxon>
    </lineage>
</organism>
<dbReference type="GO" id="GO:0009378">
    <property type="term" value="F:four-way junction helicase activity"/>
    <property type="evidence" value="ECO:0007669"/>
    <property type="project" value="TreeGrafter"/>
</dbReference>
<keyword evidence="13" id="KW-1185">Reference proteome</keyword>
<feature type="domain" description="Helicase C-terminal" evidence="11">
    <location>
        <begin position="262"/>
        <end position="439"/>
    </location>
</feature>
<dbReference type="PANTHER" id="PTHR13710:SF105">
    <property type="entry name" value="ATP-DEPENDENT DNA HELICASE Q1"/>
    <property type="match status" value="1"/>
</dbReference>
<evidence type="ECO:0000256" key="4">
    <source>
        <dbReference type="ARBA" id="ARBA00023125"/>
    </source>
</evidence>
<evidence type="ECO:0000256" key="3">
    <source>
        <dbReference type="ARBA" id="ARBA00022840"/>
    </source>
</evidence>
<accession>A0A5B0R463</accession>
<dbReference type="PROSITE" id="PS51194">
    <property type="entry name" value="HELICASE_CTER"/>
    <property type="match status" value="1"/>
</dbReference>
<protein>
    <recommendedName>
        <fullName evidence="7">DNA 3'-5' helicase</fullName>
        <ecNumber evidence="7">5.6.2.4</ecNumber>
    </recommendedName>
</protein>